<keyword evidence="4" id="KW-0539">Nucleus</keyword>
<dbReference type="GeneID" id="106169057"/>
<dbReference type="GO" id="GO:0006364">
    <property type="term" value="P:rRNA processing"/>
    <property type="evidence" value="ECO:0007669"/>
    <property type="project" value="InterPro"/>
</dbReference>
<feature type="compositionally biased region" description="Basic and acidic residues" evidence="5">
    <location>
        <begin position="581"/>
        <end position="598"/>
    </location>
</feature>
<dbReference type="FunCoup" id="A0A1S3J0L6">
    <property type="interactions" value="1420"/>
</dbReference>
<feature type="compositionally biased region" description="Acidic residues" evidence="5">
    <location>
        <begin position="1"/>
        <end position="18"/>
    </location>
</feature>
<dbReference type="AlphaFoldDB" id="A0A1S3J0L6"/>
<dbReference type="PANTHER" id="PTHR14150:SF12">
    <property type="entry name" value="U3 SMALL NUCLEOLAR RNA-ASSOCIATED PROTEIN 14 HOMOLOG A"/>
    <property type="match status" value="1"/>
</dbReference>
<dbReference type="InterPro" id="IPR006709">
    <property type="entry name" value="SSU_processome_Utp14"/>
</dbReference>
<feature type="compositionally biased region" description="Basic residues" evidence="5">
    <location>
        <begin position="934"/>
        <end position="945"/>
    </location>
</feature>
<dbReference type="InParanoid" id="A0A1S3J0L6"/>
<evidence type="ECO:0000256" key="1">
    <source>
        <dbReference type="ARBA" id="ARBA00004604"/>
    </source>
</evidence>
<name>A0A1S3J0L6_LINAN</name>
<evidence type="ECO:0000256" key="4">
    <source>
        <dbReference type="ARBA" id="ARBA00023242"/>
    </source>
</evidence>
<dbReference type="PANTHER" id="PTHR14150">
    <property type="entry name" value="U3 SMALL NUCLEOLAR RNA-ASSOCIATED PROTEIN 14"/>
    <property type="match status" value="1"/>
</dbReference>
<keyword evidence="6" id="KW-1185">Reference proteome</keyword>
<feature type="region of interest" description="Disordered" evidence="5">
    <location>
        <begin position="1"/>
        <end position="22"/>
    </location>
</feature>
<feature type="region of interest" description="Disordered" evidence="5">
    <location>
        <begin position="534"/>
        <end position="730"/>
    </location>
</feature>
<feature type="compositionally biased region" description="Polar residues" evidence="5">
    <location>
        <begin position="492"/>
        <end position="506"/>
    </location>
</feature>
<dbReference type="Proteomes" id="UP000085678">
    <property type="component" value="Unplaced"/>
</dbReference>
<feature type="compositionally biased region" description="Basic and acidic residues" evidence="5">
    <location>
        <begin position="686"/>
        <end position="707"/>
    </location>
</feature>
<feature type="region of interest" description="Disordered" evidence="5">
    <location>
        <begin position="472"/>
        <end position="508"/>
    </location>
</feature>
<dbReference type="RefSeq" id="XP_013403803.1">
    <property type="nucleotide sequence ID" value="XM_013548349.1"/>
</dbReference>
<evidence type="ECO:0000256" key="3">
    <source>
        <dbReference type="ARBA" id="ARBA00022553"/>
    </source>
</evidence>
<dbReference type="GO" id="GO:0032040">
    <property type="term" value="C:small-subunit processome"/>
    <property type="evidence" value="ECO:0007669"/>
    <property type="project" value="InterPro"/>
</dbReference>
<evidence type="ECO:0000256" key="2">
    <source>
        <dbReference type="ARBA" id="ARBA00007774"/>
    </source>
</evidence>
<accession>A0A1S3J0L6</accession>
<dbReference type="KEGG" id="lak:106169057"/>
<feature type="compositionally biased region" description="Basic and acidic residues" evidence="5">
    <location>
        <begin position="534"/>
        <end position="565"/>
    </location>
</feature>
<sequence length="945" mass="108063">MDSEDNVEISASEEEGDDEEKHARLLDAVSSLSGGKSKVLQRSEASLTVSEFSIGTSKDSEKVKLHDLVGSLRNTTKHGDLKKQLNTVNKRNKVLQQPLPKPEQERIQRTVAYEDASKEVAKWDPVVEKNRRADQLKFPLQQPNLRLHTTDQFVKRFQIMDSEDNVEISASEEEGDDEEKHARLLDAVSSLSGGKSKVLQRSGASLTVSEFSIGTSKDSEKVKLHDLVGSLRNTTKHGDLKKQLNTVNKRNKVLQQPLPKPEQERIQRTVAYEDASKEVAKWDPVVEKNRKADQLKFPLQQPNLRLHTTDQFVKRFQPRTPLEKEIATLLHGSQNVMMQEKALTAAEEKALKAMSLEEAKTRRAELQKYRALLSYKEAKSRRQNKIKSKRYHRIKKKEKMKEEKKALEELQKTDPEAYLEKLQMLDKQRMQERMSLKHKGGSKYMRNVVLYGKHNDHSRQAVQDMLQKNKELTNKPAISSESDGSDTEEPMNGNTRAMSDKSSANPWMTMLPKHHSVYKKPDAVVNLEAQVLIQDEKGKDSDDSNDEKEIQQPTKELEAGKKKEDIDDDVECEEEDDESENEKLDELFDVLERKKQEQLLKSSKRPKEKKSNTNEPSVKKPEKNAKKRTQEKQRPVKDDTSGSDSEGNEEEEEEEEKDGGENSDLDYEMEDSGDELITQVLKRKRKYEDFERNMSDDDDDNLKTLKKESKKHKVKDNEQSSSAEGEIQVDPKKIVTVGSKSVCPSQIPNIVGNEEDEEDPVETQRMTIAQAFASDDVVEEFNMEKTRLEERDKPKDIDLTLPGWGDWGGTGLKVSRKKKKRFLIKAPPLPPRKDKDKQNVIISETKDNSIAKHQVNDLPFPFSNIKQFESAIRAPIGKTWNPETAYRKMIRPKVLTKLGTVIEPMDKSEVFKKQQMKGGGKGLPVAQKKEKTRGSKQSKKRKQKT</sequence>
<dbReference type="Pfam" id="PF04615">
    <property type="entry name" value="Utp14"/>
    <property type="match status" value="2"/>
</dbReference>
<comment type="similarity">
    <text evidence="2">Belongs to the UTP14 family.</text>
</comment>
<feature type="compositionally biased region" description="Acidic residues" evidence="5">
    <location>
        <begin position="566"/>
        <end position="580"/>
    </location>
</feature>
<evidence type="ECO:0000256" key="5">
    <source>
        <dbReference type="SAM" id="MobiDB-lite"/>
    </source>
</evidence>
<evidence type="ECO:0000313" key="6">
    <source>
        <dbReference type="Proteomes" id="UP000085678"/>
    </source>
</evidence>
<gene>
    <name evidence="7" type="primary">LOC106169057</name>
</gene>
<dbReference type="OrthoDB" id="277439at2759"/>
<reference evidence="7" key="1">
    <citation type="submission" date="2025-08" db="UniProtKB">
        <authorList>
            <consortium name="RefSeq"/>
        </authorList>
    </citation>
    <scope>IDENTIFICATION</scope>
    <source>
        <tissue evidence="7">Gonads</tissue>
    </source>
</reference>
<feature type="region of interest" description="Disordered" evidence="5">
    <location>
        <begin position="743"/>
        <end position="762"/>
    </location>
</feature>
<feature type="region of interest" description="Disordered" evidence="5">
    <location>
        <begin position="909"/>
        <end position="945"/>
    </location>
</feature>
<evidence type="ECO:0000313" key="7">
    <source>
        <dbReference type="RefSeq" id="XP_013403803.1"/>
    </source>
</evidence>
<feature type="compositionally biased region" description="Acidic residues" evidence="5">
    <location>
        <begin position="646"/>
        <end position="674"/>
    </location>
</feature>
<comment type="subcellular location">
    <subcellularLocation>
        <location evidence="1">Nucleus</location>
        <location evidence="1">Nucleolus</location>
    </subcellularLocation>
</comment>
<organism evidence="6 7">
    <name type="scientific">Lingula anatina</name>
    <name type="common">Brachiopod</name>
    <name type="synonym">Lingula unguis</name>
    <dbReference type="NCBI Taxonomy" id="7574"/>
    <lineage>
        <taxon>Eukaryota</taxon>
        <taxon>Metazoa</taxon>
        <taxon>Spiralia</taxon>
        <taxon>Lophotrochozoa</taxon>
        <taxon>Brachiopoda</taxon>
        <taxon>Linguliformea</taxon>
        <taxon>Lingulata</taxon>
        <taxon>Lingulida</taxon>
        <taxon>Linguloidea</taxon>
        <taxon>Lingulidae</taxon>
        <taxon>Lingula</taxon>
    </lineage>
</organism>
<protein>
    <submittedName>
        <fullName evidence="7">LOW QUALITY PROTEIN: U3 small nucleolar RNA-associated protein 14 homolog A-like</fullName>
    </submittedName>
</protein>
<keyword evidence="3" id="KW-0597">Phosphoprotein</keyword>
<feature type="compositionally biased region" description="Basic and acidic residues" evidence="5">
    <location>
        <begin position="609"/>
        <end position="640"/>
    </location>
</feature>
<proteinExistence type="inferred from homology"/>
<dbReference type="STRING" id="7574.A0A1S3J0L6"/>